<feature type="compositionally biased region" description="Basic and acidic residues" evidence="9">
    <location>
        <begin position="166"/>
        <end position="183"/>
    </location>
</feature>
<keyword evidence="8" id="KW-0862">Zinc</keyword>
<dbReference type="Gene3D" id="3.30.420.10">
    <property type="entry name" value="Ribonuclease H-like superfamily/Ribonuclease H"/>
    <property type="match status" value="1"/>
</dbReference>
<dbReference type="Pfam" id="PF00385">
    <property type="entry name" value="Chromo"/>
    <property type="match status" value="1"/>
</dbReference>
<feature type="region of interest" description="Disordered" evidence="9">
    <location>
        <begin position="141"/>
        <end position="184"/>
    </location>
</feature>
<dbReference type="InterPro" id="IPR041577">
    <property type="entry name" value="RT_RNaseH_2"/>
</dbReference>
<sequence>MEADTSDFVTMISSSLGKSVLNWYRAFSSDCEAAGVPKTWQLFKAKLRERFRPKDFEYNLRKRLFQLKQHGTIHEYVSSFQDLMSQSELEISEMEKRFYFQNGLRSETAKKVKELSPRFLHEVIEIATNFEFAHYGGLSAKTTANHQPSSKTASSVKPEANNTSKPPERKLSPKSGPKADWRKSATCHNCGQVGHIKPQCKSTKESNHYVGGSFDAILEVKALAYNQEEAATDVSIFVDNGSSLNGVTEDLAVRLQLDIKEHPDDMMTVRLGYNQTMKRPRRTVEMMLQIPDFPVTCETFTVMPIPEDMDVLLGMKWLRENNPDIDREHLLLRPRTRTEEPQALQLVVPNRPRTRMIGGRRFKNANQNREIFHYNRRHGHKGVFGETKLTTTKQFLKELRKEKDIEAVFVVNPHDSEKAERFKQQGWEALMNNPAYEVLRKYRDTVFHTELPSTTPPVREGIEHEIQLQPGTQPISVKQWRQSPEHRLECFLELKHRLSTPPVLQLPDFDKPFGIRMDASNFAIGGVLFQNEGGLEHPIAYTGRKMKPAELNYPVREQGLLAIMHALHYIDATDNQSSCCALVYEPAEFQPQFKWIPGESNQVSDAMSRNPLFEHKAAQVSLSELIEAARNREIVTSIQTPSATVTHSPKQLYSTDRRVQELLQSISSGKEVPRYSVKNELLFYQTRDDEHARLVIPDNEDLKNRVICENHDVVTAGHPGYFKTYLGVQKKYYCPKMSKYIQRYVNTCERCQRNKARQTKPPGLLQPLEIPGDETAALFMVNYVKDHGVPKSIISDRDSKFTSKFWQEVIKTLETTHNLSSAFRPQTDGQTERTNRCIEDYRRGVVNPFQNDWDEYLHLAEFAYNRRVYSSIGMSAFEADLGYVPYMPDDVARDPEYEQLHKSAQEFLLKQDAILKMAQDAMREAQTRMKSYYDKNRLAQDFKPGDMLKLSKGLKLHPVFHTSLLKSYPSDESRSQSVNKVILKDGTEGQLVREVIGHRHKKKKLQYRIWWLGESREEATWEPIENLNQIPGLIDKYWETKKRKPASKWRGLLGREVM</sequence>
<dbReference type="InterPro" id="IPR012337">
    <property type="entry name" value="RNaseH-like_sf"/>
</dbReference>
<dbReference type="InterPro" id="IPR000953">
    <property type="entry name" value="Chromo/chromo_shadow_dom"/>
</dbReference>
<feature type="domain" description="Chromo" evidence="10">
    <location>
        <begin position="990"/>
        <end position="1049"/>
    </location>
</feature>
<keyword evidence="5" id="KW-0255">Endonuclease</keyword>
<name>A0A9W6YIT1_9STRA</name>
<dbReference type="PANTHER" id="PTHR37984:SF5">
    <property type="entry name" value="PROTEIN NYNRIN-LIKE"/>
    <property type="match status" value="1"/>
</dbReference>
<dbReference type="InterPro" id="IPR041588">
    <property type="entry name" value="Integrase_H2C2"/>
</dbReference>
<evidence type="ECO:0000313" key="14">
    <source>
        <dbReference type="Proteomes" id="UP001165121"/>
    </source>
</evidence>
<dbReference type="PROSITE" id="PS50013">
    <property type="entry name" value="CHROMO_2"/>
    <property type="match status" value="1"/>
</dbReference>
<dbReference type="Pfam" id="PF17921">
    <property type="entry name" value="Integrase_H2C2"/>
    <property type="match status" value="1"/>
</dbReference>
<keyword evidence="6" id="KW-0238">DNA-binding</keyword>
<evidence type="ECO:0000256" key="1">
    <source>
        <dbReference type="ARBA" id="ARBA00022670"/>
    </source>
</evidence>
<evidence type="ECO:0000256" key="5">
    <source>
        <dbReference type="ARBA" id="ARBA00022759"/>
    </source>
</evidence>
<dbReference type="InterPro" id="IPR005162">
    <property type="entry name" value="Retrotrans_gag_dom"/>
</dbReference>
<dbReference type="InterPro" id="IPR016197">
    <property type="entry name" value="Chromo-like_dom_sf"/>
</dbReference>
<feature type="domain" description="Integrase catalytic" evidence="12">
    <location>
        <begin position="776"/>
        <end position="893"/>
    </location>
</feature>
<dbReference type="SUPFAM" id="SSF57756">
    <property type="entry name" value="Retrovirus zinc finger-like domains"/>
    <property type="match status" value="1"/>
</dbReference>
<dbReference type="PROSITE" id="PS50994">
    <property type="entry name" value="INTEGRASE"/>
    <property type="match status" value="1"/>
</dbReference>
<keyword evidence="8" id="KW-0863">Zinc-finger</keyword>
<dbReference type="InterPro" id="IPR050951">
    <property type="entry name" value="Retrovirus_Pol_polyprotein"/>
</dbReference>
<dbReference type="CDD" id="cd00024">
    <property type="entry name" value="CD_CSD"/>
    <property type="match status" value="1"/>
</dbReference>
<keyword evidence="7" id="KW-0511">Multifunctional enzyme</keyword>
<dbReference type="InterPro" id="IPR001584">
    <property type="entry name" value="Integrase_cat-core"/>
</dbReference>
<keyword evidence="1" id="KW-0645">Protease</keyword>
<gene>
    <name evidence="13" type="ORF">Pfra01_002983600</name>
</gene>
<dbReference type="InterPro" id="IPR023780">
    <property type="entry name" value="Chromo_domain"/>
</dbReference>
<dbReference type="GO" id="GO:0008233">
    <property type="term" value="F:peptidase activity"/>
    <property type="evidence" value="ECO:0007669"/>
    <property type="project" value="UniProtKB-KW"/>
</dbReference>
<dbReference type="Gene3D" id="1.10.340.70">
    <property type="match status" value="1"/>
</dbReference>
<dbReference type="Pfam" id="PF17919">
    <property type="entry name" value="RT_RNaseH_2"/>
    <property type="match status" value="1"/>
</dbReference>
<evidence type="ECO:0000259" key="10">
    <source>
        <dbReference type="PROSITE" id="PS50013"/>
    </source>
</evidence>
<keyword evidence="4" id="KW-0540">Nuclease</keyword>
<dbReference type="Proteomes" id="UP001165121">
    <property type="component" value="Unassembled WGS sequence"/>
</dbReference>
<dbReference type="InterPro" id="IPR036397">
    <property type="entry name" value="RNaseH_sf"/>
</dbReference>
<dbReference type="InterPro" id="IPR021109">
    <property type="entry name" value="Peptidase_aspartic_dom_sf"/>
</dbReference>
<keyword evidence="2" id="KW-0808">Transferase</keyword>
<dbReference type="GO" id="GO:0016779">
    <property type="term" value="F:nucleotidyltransferase activity"/>
    <property type="evidence" value="ECO:0007669"/>
    <property type="project" value="UniProtKB-KW"/>
</dbReference>
<dbReference type="GO" id="GO:0015074">
    <property type="term" value="P:DNA integration"/>
    <property type="evidence" value="ECO:0007669"/>
    <property type="project" value="InterPro"/>
</dbReference>
<evidence type="ECO:0000256" key="4">
    <source>
        <dbReference type="ARBA" id="ARBA00022722"/>
    </source>
</evidence>
<feature type="compositionally biased region" description="Polar residues" evidence="9">
    <location>
        <begin position="141"/>
        <end position="165"/>
    </location>
</feature>
<dbReference type="OrthoDB" id="5563411at2759"/>
<dbReference type="GO" id="GO:0006508">
    <property type="term" value="P:proteolysis"/>
    <property type="evidence" value="ECO:0007669"/>
    <property type="project" value="UniProtKB-KW"/>
</dbReference>
<keyword evidence="3" id="KW-0548">Nucleotidyltransferase</keyword>
<dbReference type="PROSITE" id="PS50158">
    <property type="entry name" value="ZF_CCHC"/>
    <property type="match status" value="1"/>
</dbReference>
<dbReference type="SUPFAM" id="SSF54160">
    <property type="entry name" value="Chromo domain-like"/>
    <property type="match status" value="1"/>
</dbReference>
<dbReference type="Gene3D" id="3.10.20.370">
    <property type="match status" value="1"/>
</dbReference>
<reference evidence="13" key="1">
    <citation type="submission" date="2023-04" db="EMBL/GenBank/DDBJ databases">
        <title>Phytophthora fragariaefolia NBRC 109709.</title>
        <authorList>
            <person name="Ichikawa N."/>
            <person name="Sato H."/>
            <person name="Tonouchi N."/>
        </authorList>
    </citation>
    <scope>NUCLEOTIDE SEQUENCE</scope>
    <source>
        <strain evidence="13">NBRC 109709</strain>
    </source>
</reference>
<dbReference type="GO" id="GO:0004519">
    <property type="term" value="F:endonuclease activity"/>
    <property type="evidence" value="ECO:0007669"/>
    <property type="project" value="UniProtKB-KW"/>
</dbReference>
<evidence type="ECO:0000259" key="11">
    <source>
        <dbReference type="PROSITE" id="PS50158"/>
    </source>
</evidence>
<dbReference type="Gene3D" id="2.40.50.40">
    <property type="match status" value="1"/>
</dbReference>
<dbReference type="InterPro" id="IPR043502">
    <property type="entry name" value="DNA/RNA_pol_sf"/>
</dbReference>
<keyword evidence="8" id="KW-0479">Metal-binding</keyword>
<dbReference type="PANTHER" id="PTHR37984">
    <property type="entry name" value="PROTEIN CBG26694"/>
    <property type="match status" value="1"/>
</dbReference>
<dbReference type="GO" id="GO:0003677">
    <property type="term" value="F:DNA binding"/>
    <property type="evidence" value="ECO:0007669"/>
    <property type="project" value="UniProtKB-KW"/>
</dbReference>
<evidence type="ECO:0000256" key="2">
    <source>
        <dbReference type="ARBA" id="ARBA00022679"/>
    </source>
</evidence>
<evidence type="ECO:0000256" key="9">
    <source>
        <dbReference type="SAM" id="MobiDB-lite"/>
    </source>
</evidence>
<evidence type="ECO:0000259" key="12">
    <source>
        <dbReference type="PROSITE" id="PS50994"/>
    </source>
</evidence>
<protein>
    <submittedName>
        <fullName evidence="13">Unnamed protein product</fullName>
    </submittedName>
</protein>
<dbReference type="InterPro" id="IPR001878">
    <property type="entry name" value="Znf_CCHC"/>
</dbReference>
<dbReference type="Gene3D" id="2.40.70.10">
    <property type="entry name" value="Acid Proteases"/>
    <property type="match status" value="1"/>
</dbReference>
<dbReference type="Pfam" id="PF00098">
    <property type="entry name" value="zf-CCHC"/>
    <property type="match status" value="1"/>
</dbReference>
<dbReference type="SUPFAM" id="SSF53098">
    <property type="entry name" value="Ribonuclease H-like"/>
    <property type="match status" value="1"/>
</dbReference>
<dbReference type="Pfam" id="PF03732">
    <property type="entry name" value="Retrotrans_gag"/>
    <property type="match status" value="1"/>
</dbReference>
<comment type="caution">
    <text evidence="13">The sequence shown here is derived from an EMBL/GenBank/DDBJ whole genome shotgun (WGS) entry which is preliminary data.</text>
</comment>
<feature type="domain" description="CCHC-type" evidence="11">
    <location>
        <begin position="187"/>
        <end position="202"/>
    </location>
</feature>
<dbReference type="SUPFAM" id="SSF56672">
    <property type="entry name" value="DNA/RNA polymerases"/>
    <property type="match status" value="1"/>
</dbReference>
<evidence type="ECO:0000313" key="13">
    <source>
        <dbReference type="EMBL" id="GMG16629.1"/>
    </source>
</evidence>
<dbReference type="SMART" id="SM00343">
    <property type="entry name" value="ZnF_C2HC"/>
    <property type="match status" value="1"/>
</dbReference>
<evidence type="ECO:0000256" key="8">
    <source>
        <dbReference type="PROSITE-ProRule" id="PRU00047"/>
    </source>
</evidence>
<dbReference type="FunFam" id="1.10.340.70:FF:000001">
    <property type="entry name" value="Retrovirus-related Pol polyprotein from transposon gypsy-like Protein"/>
    <property type="match status" value="1"/>
</dbReference>
<evidence type="ECO:0000256" key="6">
    <source>
        <dbReference type="ARBA" id="ARBA00023125"/>
    </source>
</evidence>
<dbReference type="AlphaFoldDB" id="A0A9W6YIT1"/>
<keyword evidence="14" id="KW-1185">Reference proteome</keyword>
<dbReference type="EMBL" id="BSXT01018946">
    <property type="protein sequence ID" value="GMG16629.1"/>
    <property type="molecule type" value="Genomic_DNA"/>
</dbReference>
<evidence type="ECO:0000256" key="3">
    <source>
        <dbReference type="ARBA" id="ARBA00022695"/>
    </source>
</evidence>
<evidence type="ECO:0000256" key="7">
    <source>
        <dbReference type="ARBA" id="ARBA00023268"/>
    </source>
</evidence>
<dbReference type="CDD" id="cd00303">
    <property type="entry name" value="retropepsin_like"/>
    <property type="match status" value="1"/>
</dbReference>
<dbReference type="GO" id="GO:0008270">
    <property type="term" value="F:zinc ion binding"/>
    <property type="evidence" value="ECO:0007669"/>
    <property type="project" value="UniProtKB-KW"/>
</dbReference>
<dbReference type="InterPro" id="IPR036875">
    <property type="entry name" value="Znf_CCHC_sf"/>
</dbReference>
<accession>A0A9W6YIT1</accession>
<dbReference type="SMART" id="SM00298">
    <property type="entry name" value="CHROMO"/>
    <property type="match status" value="1"/>
</dbReference>
<keyword evidence="5" id="KW-0378">Hydrolase</keyword>
<proteinExistence type="predicted"/>
<organism evidence="13 14">
    <name type="scientific">Phytophthora fragariaefolia</name>
    <dbReference type="NCBI Taxonomy" id="1490495"/>
    <lineage>
        <taxon>Eukaryota</taxon>
        <taxon>Sar</taxon>
        <taxon>Stramenopiles</taxon>
        <taxon>Oomycota</taxon>
        <taxon>Peronosporomycetes</taxon>
        <taxon>Peronosporales</taxon>
        <taxon>Peronosporaceae</taxon>
        <taxon>Phytophthora</taxon>
    </lineage>
</organism>